<feature type="compositionally biased region" description="Pro residues" evidence="12">
    <location>
        <begin position="105"/>
        <end position="114"/>
    </location>
</feature>
<comment type="caution">
    <text evidence="14">The sequence shown here is derived from an EMBL/GenBank/DDBJ whole genome shotgun (WGS) entry which is preliminary data.</text>
</comment>
<dbReference type="GO" id="GO:0071949">
    <property type="term" value="F:FAD binding"/>
    <property type="evidence" value="ECO:0007669"/>
    <property type="project" value="InterPro"/>
</dbReference>
<dbReference type="SUPFAM" id="SSF64397">
    <property type="entry name" value="Hsp33 domain"/>
    <property type="match status" value="1"/>
</dbReference>
<keyword evidence="10" id="KW-0143">Chaperone</keyword>
<dbReference type="InterPro" id="IPR016153">
    <property type="entry name" value="Heat_shock_Hsp33_N"/>
</dbReference>
<feature type="region of interest" description="Disordered" evidence="12">
    <location>
        <begin position="102"/>
        <end position="136"/>
    </location>
</feature>
<evidence type="ECO:0000256" key="8">
    <source>
        <dbReference type="ARBA" id="ARBA00023033"/>
    </source>
</evidence>
<evidence type="ECO:0000256" key="10">
    <source>
        <dbReference type="ARBA" id="ARBA00023186"/>
    </source>
</evidence>
<keyword evidence="5" id="KW-0862">Zinc</keyword>
<keyword evidence="6" id="KW-0521">NADP</keyword>
<comment type="cofactor">
    <cofactor evidence="1">
        <name>FAD</name>
        <dbReference type="ChEBI" id="CHEBI:57692"/>
    </cofactor>
</comment>
<keyword evidence="8" id="KW-0503">Monooxygenase</keyword>
<name>A0A812STB6_9DINO</name>
<dbReference type="PANTHER" id="PTHR46028">
    <property type="entry name" value="KYNURENINE 3-MONOOXYGENASE"/>
    <property type="match status" value="1"/>
</dbReference>
<evidence type="ECO:0000256" key="5">
    <source>
        <dbReference type="ARBA" id="ARBA00022833"/>
    </source>
</evidence>
<keyword evidence="11" id="KW-0676">Redox-active center</keyword>
<sequence length="1011" mass="110379">MLEQTALIAHNAAFDIRMLVNDLQRCGLLSCGDRLRQHLFCSAEAFGALRPSSPRDLTTACYLLGITDGGPGSVWRTVHSALADAVLTAKVVIAMTSILQDAPPSKLPPPPPLPCRLRRRAPQAAEDESDSQSRKRRLPLSFSGEYVWVEEPAPLQCRKKKYQKKGQFQIITKSRKKRHFALSLCRAATRTRVIQCAGLVAQPVVHRGSESHRYVVAEKPQQRYRAAAPDGEPDRLVRYLGGNVSVRAISATDLVQKVTGRSLMATALLANGRDEGESLQMRIQGAGPIGTIITEASSALTCRGMVGYPSADAASVPELVGMSQAATLRLTRTHPFWKRPYTGTIALRCGEIAEDVVQYLAMSEQTPASMGLSVEWDAEAGRVKSAEGWLVTLLPGWEETEVAVVETNIKTFPNMDSNGSSRPDAICQHMMRELRGEFQAEQTPTFSCKCSKSRLATAVMMLGKEEVLNILKNEDLRAAVIGSDLKRLAEEDLAAAKDGWETSVGGQGHVIIIGAGLVGSLCAVVLLQKGFKVHLYERYQDIRSIPSAGRSINLSVTSRGLRAIKALGGTLYDDIISNLTTKVMGRIIHTDEKVIFQRYGKDDTEHNYSVSRLDLNKFLLNAAADAGADLHFDHALLESSDFLTEGSVGSCLHFKQGGGSFLKVHADCPVVACDGAGSRVRYALRRCGLTEFTEDLLTRGYKEVLFPKPEVGKEFGATGEHGEACDGRLGLHIWPRGDHMLMALANRDGSFTGTIYMDNEGEEAFAAFTDTPEGRAKCSQFCEKYYSDAIPHVGGLDSLVNQIVRNPTGILGTVRATKWASQGKVLLIGDSCHAMVPFFGQGCNCGFEDTLWLNKLIDQYCCDGGKVSVEKCTGENFAACFAAVEAERKPSADAICEMALENFLEMRDKTGDVKFQVLKKVENRLENMFPDKFRSRYAMVCYGGEGNVSYANAKDLGVVQASILEKLWETFGGISAEQVNSIELGDAEALIDRLLVPKQKELGIDLSTVKH</sequence>
<dbReference type="InterPro" id="IPR002938">
    <property type="entry name" value="FAD-bd"/>
</dbReference>
<dbReference type="Proteomes" id="UP000604046">
    <property type="component" value="Unassembled WGS sequence"/>
</dbReference>
<dbReference type="InterPro" id="IPR012337">
    <property type="entry name" value="RNaseH-like_sf"/>
</dbReference>
<evidence type="ECO:0000256" key="3">
    <source>
        <dbReference type="ARBA" id="ARBA00022630"/>
    </source>
</evidence>
<protein>
    <submittedName>
        <fullName evidence="14">Kmo protein</fullName>
    </submittedName>
</protein>
<dbReference type="PRINTS" id="PR00420">
    <property type="entry name" value="RNGMNOXGNASE"/>
</dbReference>
<keyword evidence="3" id="KW-0285">Flavoprotein</keyword>
<keyword evidence="9" id="KW-1015">Disulfide bond</keyword>
<dbReference type="EMBL" id="CAJNDS010002498">
    <property type="protein sequence ID" value="CAE7499852.1"/>
    <property type="molecule type" value="Genomic_DNA"/>
</dbReference>
<proteinExistence type="predicted"/>
<dbReference type="SUPFAM" id="SSF53098">
    <property type="entry name" value="Ribonuclease H-like"/>
    <property type="match status" value="1"/>
</dbReference>
<evidence type="ECO:0000313" key="14">
    <source>
        <dbReference type="EMBL" id="CAE7499852.1"/>
    </source>
</evidence>
<dbReference type="Pfam" id="PF01494">
    <property type="entry name" value="FAD_binding_3"/>
    <property type="match status" value="1"/>
</dbReference>
<keyword evidence="7" id="KW-0560">Oxidoreductase</keyword>
<evidence type="ECO:0000256" key="11">
    <source>
        <dbReference type="ARBA" id="ARBA00023284"/>
    </source>
</evidence>
<dbReference type="PANTHER" id="PTHR46028:SF2">
    <property type="entry name" value="KYNURENINE 3-MONOOXYGENASE"/>
    <property type="match status" value="1"/>
</dbReference>
<evidence type="ECO:0000313" key="15">
    <source>
        <dbReference type="Proteomes" id="UP000604046"/>
    </source>
</evidence>
<dbReference type="Gene3D" id="3.50.50.60">
    <property type="entry name" value="FAD/NAD(P)-binding domain"/>
    <property type="match status" value="1"/>
</dbReference>
<accession>A0A812STB6</accession>
<keyword evidence="4" id="KW-0274">FAD</keyword>
<keyword evidence="2" id="KW-0963">Cytoplasm</keyword>
<gene>
    <name evidence="14" type="primary">kmo</name>
    <name evidence="14" type="ORF">SNAT2548_LOCUS27996</name>
</gene>
<reference evidence="14" key="1">
    <citation type="submission" date="2021-02" db="EMBL/GenBank/DDBJ databases">
        <authorList>
            <person name="Dougan E. K."/>
            <person name="Rhodes N."/>
            <person name="Thang M."/>
            <person name="Chan C."/>
        </authorList>
    </citation>
    <scope>NUCLEOTIDE SEQUENCE</scope>
</reference>
<evidence type="ECO:0000256" key="2">
    <source>
        <dbReference type="ARBA" id="ARBA00022490"/>
    </source>
</evidence>
<dbReference type="InterPro" id="IPR036397">
    <property type="entry name" value="RNaseH_sf"/>
</dbReference>
<dbReference type="Gene3D" id="3.30.420.10">
    <property type="entry name" value="Ribonuclease H-like superfamily/Ribonuclease H"/>
    <property type="match status" value="1"/>
</dbReference>
<dbReference type="GO" id="GO:0006457">
    <property type="term" value="P:protein folding"/>
    <property type="evidence" value="ECO:0007669"/>
    <property type="project" value="InterPro"/>
</dbReference>
<dbReference type="OrthoDB" id="444383at2759"/>
<evidence type="ECO:0000259" key="13">
    <source>
        <dbReference type="Pfam" id="PF01494"/>
    </source>
</evidence>
<evidence type="ECO:0000256" key="1">
    <source>
        <dbReference type="ARBA" id="ARBA00001974"/>
    </source>
</evidence>
<dbReference type="Gene3D" id="3.55.30.10">
    <property type="entry name" value="Hsp33 domain"/>
    <property type="match status" value="1"/>
</dbReference>
<dbReference type="GO" id="GO:0004502">
    <property type="term" value="F:kynurenine 3-monooxygenase activity"/>
    <property type="evidence" value="ECO:0007669"/>
    <property type="project" value="TreeGrafter"/>
</dbReference>
<evidence type="ECO:0000256" key="7">
    <source>
        <dbReference type="ARBA" id="ARBA00023002"/>
    </source>
</evidence>
<dbReference type="InterPro" id="IPR000397">
    <property type="entry name" value="Heat_shock_Hsp33"/>
</dbReference>
<evidence type="ECO:0000256" key="6">
    <source>
        <dbReference type="ARBA" id="ARBA00022857"/>
    </source>
</evidence>
<keyword evidence="15" id="KW-1185">Reference proteome</keyword>
<dbReference type="Pfam" id="PF01430">
    <property type="entry name" value="HSP33"/>
    <property type="match status" value="1"/>
</dbReference>
<evidence type="ECO:0000256" key="4">
    <source>
        <dbReference type="ARBA" id="ARBA00022827"/>
    </source>
</evidence>
<dbReference type="SUPFAM" id="SSF51905">
    <property type="entry name" value="FAD/NAD(P)-binding domain"/>
    <property type="match status" value="1"/>
</dbReference>
<dbReference type="GO" id="GO:0070189">
    <property type="term" value="P:kynurenine metabolic process"/>
    <property type="evidence" value="ECO:0007669"/>
    <property type="project" value="TreeGrafter"/>
</dbReference>
<dbReference type="InterPro" id="IPR016154">
    <property type="entry name" value="Heat_shock_Hsp33_C"/>
</dbReference>
<evidence type="ECO:0000256" key="9">
    <source>
        <dbReference type="ARBA" id="ARBA00023157"/>
    </source>
</evidence>
<evidence type="ECO:0000256" key="12">
    <source>
        <dbReference type="SAM" id="MobiDB-lite"/>
    </source>
</evidence>
<dbReference type="GO" id="GO:0005741">
    <property type="term" value="C:mitochondrial outer membrane"/>
    <property type="evidence" value="ECO:0007669"/>
    <property type="project" value="TreeGrafter"/>
</dbReference>
<dbReference type="InterPro" id="IPR036188">
    <property type="entry name" value="FAD/NAD-bd_sf"/>
</dbReference>
<dbReference type="GO" id="GO:0003676">
    <property type="term" value="F:nucleic acid binding"/>
    <property type="evidence" value="ECO:0007669"/>
    <property type="project" value="InterPro"/>
</dbReference>
<dbReference type="SUPFAM" id="SSF118352">
    <property type="entry name" value="HSP33 redox switch-like"/>
    <property type="match status" value="1"/>
</dbReference>
<dbReference type="AlphaFoldDB" id="A0A812STB6"/>
<dbReference type="GO" id="GO:0051082">
    <property type="term" value="F:unfolded protein binding"/>
    <property type="evidence" value="ECO:0007669"/>
    <property type="project" value="InterPro"/>
</dbReference>
<organism evidence="14 15">
    <name type="scientific">Symbiodinium natans</name>
    <dbReference type="NCBI Taxonomy" id="878477"/>
    <lineage>
        <taxon>Eukaryota</taxon>
        <taxon>Sar</taxon>
        <taxon>Alveolata</taxon>
        <taxon>Dinophyceae</taxon>
        <taxon>Suessiales</taxon>
        <taxon>Symbiodiniaceae</taxon>
        <taxon>Symbiodinium</taxon>
    </lineage>
</organism>
<feature type="domain" description="FAD-binding" evidence="13">
    <location>
        <begin position="509"/>
        <end position="854"/>
    </location>
</feature>